<dbReference type="InterPro" id="IPR006640">
    <property type="entry name" value="SprT-like_domain"/>
</dbReference>
<feature type="domain" description="SprT-like" evidence="1">
    <location>
        <begin position="29"/>
        <end position="99"/>
    </location>
</feature>
<gene>
    <name evidence="2" type="ORF">AVDCRST_MAG93-89</name>
</gene>
<protein>
    <recommendedName>
        <fullName evidence="1">SprT-like domain-containing protein</fullName>
    </recommendedName>
</protein>
<proteinExistence type="predicted"/>
<dbReference type="GO" id="GO:0006950">
    <property type="term" value="P:response to stress"/>
    <property type="evidence" value="ECO:0007669"/>
    <property type="project" value="UniProtKB-ARBA"/>
</dbReference>
<evidence type="ECO:0000259" key="1">
    <source>
        <dbReference type="Pfam" id="PF10263"/>
    </source>
</evidence>
<dbReference type="Pfam" id="PF10263">
    <property type="entry name" value="SprT-like"/>
    <property type="match status" value="1"/>
</dbReference>
<sequence>MPSTRYAGVVNPADARTLAQVLLDEHALYDWTFAFNRRRRAFGLCNFQKRTIYLSAALTQLNGDAEVRDTLLHEIAHALAGPKAGHGLAWRKVALAIGTKLAI</sequence>
<dbReference type="EMBL" id="CADCTR010000029">
    <property type="protein sequence ID" value="CAA9212541.1"/>
    <property type="molecule type" value="Genomic_DNA"/>
</dbReference>
<dbReference type="AlphaFoldDB" id="A0A6J4H4G9"/>
<accession>A0A6J4H4G9</accession>
<reference evidence="2" key="1">
    <citation type="submission" date="2020-02" db="EMBL/GenBank/DDBJ databases">
        <authorList>
            <person name="Meier V. D."/>
        </authorList>
    </citation>
    <scope>NUCLEOTIDE SEQUENCE</scope>
    <source>
        <strain evidence="2">AVDCRST_MAG93</strain>
    </source>
</reference>
<name>A0A6J4H4G9_9CHLR</name>
<evidence type="ECO:0000313" key="2">
    <source>
        <dbReference type="EMBL" id="CAA9212541.1"/>
    </source>
</evidence>
<organism evidence="2">
    <name type="scientific">uncultured Chloroflexia bacterium</name>
    <dbReference type="NCBI Taxonomy" id="1672391"/>
    <lineage>
        <taxon>Bacteria</taxon>
        <taxon>Bacillati</taxon>
        <taxon>Chloroflexota</taxon>
        <taxon>Chloroflexia</taxon>
        <taxon>environmental samples</taxon>
    </lineage>
</organism>